<gene>
    <name evidence="2" type="ORF">BAG01nite_14710</name>
    <name evidence="3" type="ORF">EB820_05655</name>
</gene>
<dbReference type="GeneID" id="82812213"/>
<protein>
    <recommendedName>
        <fullName evidence="1">Spore germination GerAC-like C-terminal domain-containing protein</fullName>
    </recommendedName>
</protein>
<dbReference type="Proteomes" id="UP000317180">
    <property type="component" value="Unassembled WGS sequence"/>
</dbReference>
<evidence type="ECO:0000313" key="4">
    <source>
        <dbReference type="Proteomes" id="UP000276178"/>
    </source>
</evidence>
<evidence type="ECO:0000313" key="2">
    <source>
        <dbReference type="EMBL" id="GED25369.1"/>
    </source>
</evidence>
<dbReference type="Gene3D" id="3.30.300.210">
    <property type="entry name" value="Nutrient germinant receptor protein C, domain 3"/>
    <property type="match status" value="1"/>
</dbReference>
<accession>A0A3M8B4M3</accession>
<proteinExistence type="predicted"/>
<evidence type="ECO:0000313" key="3">
    <source>
        <dbReference type="EMBL" id="RNB58232.1"/>
    </source>
</evidence>
<dbReference type="Proteomes" id="UP000276178">
    <property type="component" value="Unassembled WGS sequence"/>
</dbReference>
<name>A0A3M8B4M3_9BACL</name>
<evidence type="ECO:0000313" key="5">
    <source>
        <dbReference type="Proteomes" id="UP000317180"/>
    </source>
</evidence>
<organism evidence="3 4">
    <name type="scientific">Brevibacillus agri</name>
    <dbReference type="NCBI Taxonomy" id="51101"/>
    <lineage>
        <taxon>Bacteria</taxon>
        <taxon>Bacillati</taxon>
        <taxon>Bacillota</taxon>
        <taxon>Bacilli</taxon>
        <taxon>Bacillales</taxon>
        <taxon>Paenibacillaceae</taxon>
        <taxon>Brevibacillus</taxon>
    </lineage>
</organism>
<dbReference type="EMBL" id="BJOD01000012">
    <property type="protein sequence ID" value="GED25369.1"/>
    <property type="molecule type" value="Genomic_DNA"/>
</dbReference>
<keyword evidence="5" id="KW-1185">Reference proteome</keyword>
<dbReference type="OrthoDB" id="2433998at2"/>
<comment type="caution">
    <text evidence="3">The sequence shown here is derived from an EMBL/GenBank/DDBJ whole genome shotgun (WGS) entry which is preliminary data.</text>
</comment>
<dbReference type="EMBL" id="RHHN01000018">
    <property type="protein sequence ID" value="RNB58232.1"/>
    <property type="molecule type" value="Genomic_DNA"/>
</dbReference>
<evidence type="ECO:0000259" key="1">
    <source>
        <dbReference type="Pfam" id="PF05504"/>
    </source>
</evidence>
<dbReference type="InterPro" id="IPR046953">
    <property type="entry name" value="Spore_GerAC-like_C"/>
</dbReference>
<dbReference type="Pfam" id="PF05504">
    <property type="entry name" value="Spore_GerAC"/>
    <property type="match status" value="1"/>
</dbReference>
<reference evidence="2 5" key="2">
    <citation type="submission" date="2019-06" db="EMBL/GenBank/DDBJ databases">
        <title>Whole genome shotgun sequence of Brevibacillus agri NBRC 15538.</title>
        <authorList>
            <person name="Hosoyama A."/>
            <person name="Uohara A."/>
            <person name="Ohji S."/>
            <person name="Ichikawa N."/>
        </authorList>
    </citation>
    <scope>NUCLEOTIDE SEQUENCE [LARGE SCALE GENOMIC DNA]</scope>
    <source>
        <strain evidence="2 5">NBRC 15538</strain>
    </source>
</reference>
<feature type="domain" description="Spore germination GerAC-like C-terminal" evidence="1">
    <location>
        <begin position="18"/>
        <end position="76"/>
    </location>
</feature>
<sequence>MFGIGTVIVGSWLSEGTKHYHHVLRKLQTLGVDPIGFGLRYRATHYEREKDWERWKAIYPRLDWQIKVNIDLVGSGGIK</sequence>
<dbReference type="InterPro" id="IPR038501">
    <property type="entry name" value="Spore_GerAC_C_sf"/>
</dbReference>
<reference evidence="3 4" key="1">
    <citation type="submission" date="2018-10" db="EMBL/GenBank/DDBJ databases">
        <title>Phylogenomics of Brevibacillus.</title>
        <authorList>
            <person name="Dunlap C."/>
        </authorList>
    </citation>
    <scope>NUCLEOTIDE SEQUENCE [LARGE SCALE GENOMIC DNA]</scope>
    <source>
        <strain evidence="3 4">NRRL NRS 1219</strain>
    </source>
</reference>
<dbReference type="RefSeq" id="WP_122952649.1">
    <property type="nucleotide sequence ID" value="NZ_BJOD01000012.1"/>
</dbReference>
<dbReference type="AlphaFoldDB" id="A0A3M8B4M3"/>